<keyword evidence="3" id="KW-1185">Reference proteome</keyword>
<dbReference type="EMBL" id="JANKHO010002657">
    <property type="protein sequence ID" value="KAJ3490119.1"/>
    <property type="molecule type" value="Genomic_DNA"/>
</dbReference>
<comment type="caution">
    <text evidence="2">The sequence shown here is derived from an EMBL/GenBank/DDBJ whole genome shotgun (WGS) entry which is preliminary data.</text>
</comment>
<feature type="region of interest" description="Disordered" evidence="1">
    <location>
        <begin position="1"/>
        <end position="43"/>
    </location>
</feature>
<proteinExistence type="predicted"/>
<dbReference type="SUPFAM" id="SSF55658">
    <property type="entry name" value="L9 N-domain-like"/>
    <property type="match status" value="1"/>
</dbReference>
<evidence type="ECO:0000256" key="1">
    <source>
        <dbReference type="SAM" id="MobiDB-lite"/>
    </source>
</evidence>
<evidence type="ECO:0000313" key="3">
    <source>
        <dbReference type="Proteomes" id="UP001148786"/>
    </source>
</evidence>
<dbReference type="Proteomes" id="UP001148786">
    <property type="component" value="Unassembled WGS sequence"/>
</dbReference>
<accession>A0A9W8JLU7</accession>
<name>A0A9W8JLU7_9AGAR</name>
<sequence length="275" mass="29279">MHHSSTDPPSRGSQPPPSRRSRPPPSQVSSPADGRGTDDVEVEQVLMDVDDPFISAPAAPPVQLSTRQFNNAAIRAAIVEAFERPAGPVRSTPLRLRPTHQGETSTPAAPVAANATAASTTNLPASTVNTTDNGSSAAPAPTSDAHANPNVSGLRAPLPSALDRTYYDEAAEFYVVTCGTHVGIFDDWRLAQHVSSGIHNGCATRVSGWEEAVKRYTKAYGEGVVMFGDHTAKRKRAELPNPHLPPRLLPKLPPRLLHPTGTAPVQTPFSYIPTM</sequence>
<feature type="compositionally biased region" description="Low complexity" evidence="1">
    <location>
        <begin position="104"/>
        <end position="127"/>
    </location>
</feature>
<evidence type="ECO:0000313" key="2">
    <source>
        <dbReference type="EMBL" id="KAJ3490119.1"/>
    </source>
</evidence>
<protein>
    <submittedName>
        <fullName evidence="2">Uncharacterized protein</fullName>
    </submittedName>
</protein>
<organism evidence="2 3">
    <name type="scientific">Agrocybe chaxingu</name>
    <dbReference type="NCBI Taxonomy" id="84603"/>
    <lineage>
        <taxon>Eukaryota</taxon>
        <taxon>Fungi</taxon>
        <taxon>Dikarya</taxon>
        <taxon>Basidiomycota</taxon>
        <taxon>Agaricomycotina</taxon>
        <taxon>Agaricomycetes</taxon>
        <taxon>Agaricomycetidae</taxon>
        <taxon>Agaricales</taxon>
        <taxon>Agaricineae</taxon>
        <taxon>Strophariaceae</taxon>
        <taxon>Agrocybe</taxon>
    </lineage>
</organism>
<feature type="compositionally biased region" description="Pro residues" evidence="1">
    <location>
        <begin position="14"/>
        <end position="26"/>
    </location>
</feature>
<feature type="region of interest" description="Disordered" evidence="1">
    <location>
        <begin position="88"/>
        <end position="152"/>
    </location>
</feature>
<reference evidence="2" key="1">
    <citation type="submission" date="2022-07" db="EMBL/GenBank/DDBJ databases">
        <title>Genome Sequence of Agrocybe chaxingu.</title>
        <authorList>
            <person name="Buettner E."/>
        </authorList>
    </citation>
    <scope>NUCLEOTIDE SEQUENCE</scope>
    <source>
        <strain evidence="2">MP-N11</strain>
    </source>
</reference>
<dbReference type="OrthoDB" id="3270804at2759"/>
<gene>
    <name evidence="2" type="ORF">NLJ89_g11467</name>
</gene>
<dbReference type="InterPro" id="IPR009027">
    <property type="entry name" value="Ribosomal_bL9/RNase_H1_N"/>
</dbReference>
<dbReference type="AlphaFoldDB" id="A0A9W8JLU7"/>